<feature type="chain" id="PRO_5039942720" description="Secreted protein" evidence="1">
    <location>
        <begin position="25"/>
        <end position="70"/>
    </location>
</feature>
<proteinExistence type="predicted"/>
<comment type="caution">
    <text evidence="2">The sequence shown here is derived from an EMBL/GenBank/DDBJ whole genome shotgun (WGS) entry which is preliminary data.</text>
</comment>
<protein>
    <recommendedName>
        <fullName evidence="4">Secreted protein</fullName>
    </recommendedName>
</protein>
<reference evidence="2" key="2">
    <citation type="submission" date="2020-06" db="EMBL/GenBank/DDBJ databases">
        <title>Helianthus annuus Genome sequencing and assembly Release 2.</title>
        <authorList>
            <person name="Gouzy J."/>
            <person name="Langlade N."/>
            <person name="Munos S."/>
        </authorList>
    </citation>
    <scope>NUCLEOTIDE SEQUENCE</scope>
    <source>
        <tissue evidence="2">Leaves</tissue>
    </source>
</reference>
<keyword evidence="1" id="KW-0732">Signal</keyword>
<sequence length="70" mass="8077">MICFRVVMIIVLLGYIEHPSSMLARQHPDGIVLTLQLCVCSYGVTHSYMRSSLEYIFELSKFQRTNTFTS</sequence>
<organism evidence="2 3">
    <name type="scientific">Helianthus annuus</name>
    <name type="common">Common sunflower</name>
    <dbReference type="NCBI Taxonomy" id="4232"/>
    <lineage>
        <taxon>Eukaryota</taxon>
        <taxon>Viridiplantae</taxon>
        <taxon>Streptophyta</taxon>
        <taxon>Embryophyta</taxon>
        <taxon>Tracheophyta</taxon>
        <taxon>Spermatophyta</taxon>
        <taxon>Magnoliopsida</taxon>
        <taxon>eudicotyledons</taxon>
        <taxon>Gunneridae</taxon>
        <taxon>Pentapetalae</taxon>
        <taxon>asterids</taxon>
        <taxon>campanulids</taxon>
        <taxon>Asterales</taxon>
        <taxon>Asteraceae</taxon>
        <taxon>Asteroideae</taxon>
        <taxon>Heliantheae alliance</taxon>
        <taxon>Heliantheae</taxon>
        <taxon>Helianthus</taxon>
    </lineage>
</organism>
<dbReference type="Gramene" id="mRNA:HanXRQr2_Chr09g0405701">
    <property type="protein sequence ID" value="CDS:HanXRQr2_Chr09g0405701.1"/>
    <property type="gene ID" value="HanXRQr2_Chr09g0405701"/>
</dbReference>
<accession>A0A9K3NA63</accession>
<evidence type="ECO:0000313" key="2">
    <source>
        <dbReference type="EMBL" id="KAF5792410.1"/>
    </source>
</evidence>
<dbReference type="EMBL" id="MNCJ02000324">
    <property type="protein sequence ID" value="KAF5792410.1"/>
    <property type="molecule type" value="Genomic_DNA"/>
</dbReference>
<evidence type="ECO:0000256" key="1">
    <source>
        <dbReference type="SAM" id="SignalP"/>
    </source>
</evidence>
<evidence type="ECO:0000313" key="3">
    <source>
        <dbReference type="Proteomes" id="UP000215914"/>
    </source>
</evidence>
<name>A0A9K3NA63_HELAN</name>
<dbReference type="Proteomes" id="UP000215914">
    <property type="component" value="Unassembled WGS sequence"/>
</dbReference>
<dbReference type="AlphaFoldDB" id="A0A9K3NA63"/>
<evidence type="ECO:0008006" key="4">
    <source>
        <dbReference type="Google" id="ProtNLM"/>
    </source>
</evidence>
<keyword evidence="3" id="KW-1185">Reference proteome</keyword>
<reference evidence="2" key="1">
    <citation type="journal article" date="2017" name="Nature">
        <title>The sunflower genome provides insights into oil metabolism, flowering and Asterid evolution.</title>
        <authorList>
            <person name="Badouin H."/>
            <person name="Gouzy J."/>
            <person name="Grassa C.J."/>
            <person name="Murat F."/>
            <person name="Staton S.E."/>
            <person name="Cottret L."/>
            <person name="Lelandais-Briere C."/>
            <person name="Owens G.L."/>
            <person name="Carrere S."/>
            <person name="Mayjonade B."/>
            <person name="Legrand L."/>
            <person name="Gill N."/>
            <person name="Kane N.C."/>
            <person name="Bowers J.E."/>
            <person name="Hubner S."/>
            <person name="Bellec A."/>
            <person name="Berard A."/>
            <person name="Berges H."/>
            <person name="Blanchet N."/>
            <person name="Boniface M.C."/>
            <person name="Brunel D."/>
            <person name="Catrice O."/>
            <person name="Chaidir N."/>
            <person name="Claudel C."/>
            <person name="Donnadieu C."/>
            <person name="Faraut T."/>
            <person name="Fievet G."/>
            <person name="Helmstetter N."/>
            <person name="King M."/>
            <person name="Knapp S.J."/>
            <person name="Lai Z."/>
            <person name="Le Paslier M.C."/>
            <person name="Lippi Y."/>
            <person name="Lorenzon L."/>
            <person name="Mandel J.R."/>
            <person name="Marage G."/>
            <person name="Marchand G."/>
            <person name="Marquand E."/>
            <person name="Bret-Mestries E."/>
            <person name="Morien E."/>
            <person name="Nambeesan S."/>
            <person name="Nguyen T."/>
            <person name="Pegot-Espagnet P."/>
            <person name="Pouilly N."/>
            <person name="Raftis F."/>
            <person name="Sallet E."/>
            <person name="Schiex T."/>
            <person name="Thomas J."/>
            <person name="Vandecasteele C."/>
            <person name="Vares D."/>
            <person name="Vear F."/>
            <person name="Vautrin S."/>
            <person name="Crespi M."/>
            <person name="Mangin B."/>
            <person name="Burke J.M."/>
            <person name="Salse J."/>
            <person name="Munos S."/>
            <person name="Vincourt P."/>
            <person name="Rieseberg L.H."/>
            <person name="Langlade N.B."/>
        </authorList>
    </citation>
    <scope>NUCLEOTIDE SEQUENCE</scope>
    <source>
        <tissue evidence="2">Leaves</tissue>
    </source>
</reference>
<feature type="signal peptide" evidence="1">
    <location>
        <begin position="1"/>
        <end position="24"/>
    </location>
</feature>
<gene>
    <name evidence="2" type="ORF">HanXRQr2_Chr09g0405701</name>
</gene>